<dbReference type="AlphaFoldDB" id="A0A4C1ZA91"/>
<proteinExistence type="predicted"/>
<name>A0A4C1ZA91_EUMVA</name>
<dbReference type="InterPro" id="IPR001902">
    <property type="entry name" value="SLC26A/SulP_fam"/>
</dbReference>
<keyword evidence="3 5" id="KW-1133">Transmembrane helix</keyword>
<dbReference type="STRING" id="151549.A0A4C1ZA91"/>
<organism evidence="7 8">
    <name type="scientific">Eumeta variegata</name>
    <name type="common">Bagworm moth</name>
    <name type="synonym">Eumeta japonica</name>
    <dbReference type="NCBI Taxonomy" id="151549"/>
    <lineage>
        <taxon>Eukaryota</taxon>
        <taxon>Metazoa</taxon>
        <taxon>Ecdysozoa</taxon>
        <taxon>Arthropoda</taxon>
        <taxon>Hexapoda</taxon>
        <taxon>Insecta</taxon>
        <taxon>Pterygota</taxon>
        <taxon>Neoptera</taxon>
        <taxon>Endopterygota</taxon>
        <taxon>Lepidoptera</taxon>
        <taxon>Glossata</taxon>
        <taxon>Ditrysia</taxon>
        <taxon>Tineoidea</taxon>
        <taxon>Psychidae</taxon>
        <taxon>Oiketicinae</taxon>
        <taxon>Eumeta</taxon>
    </lineage>
</organism>
<dbReference type="InterPro" id="IPR011547">
    <property type="entry name" value="SLC26A/SulP_dom"/>
</dbReference>
<protein>
    <submittedName>
        <fullName evidence="7">Sodium-independent sulfate anion transporter</fullName>
    </submittedName>
</protein>
<dbReference type="Pfam" id="PF00916">
    <property type="entry name" value="Sulfate_transp"/>
    <property type="match status" value="2"/>
</dbReference>
<dbReference type="PANTHER" id="PTHR11814">
    <property type="entry name" value="SULFATE TRANSPORTER"/>
    <property type="match status" value="1"/>
</dbReference>
<gene>
    <name evidence="7" type="primary">Slc26a11</name>
    <name evidence="7" type="ORF">EVAR_64754_1</name>
</gene>
<dbReference type="Proteomes" id="UP000299102">
    <property type="component" value="Unassembled WGS sequence"/>
</dbReference>
<comment type="caution">
    <text evidence="7">The sequence shown here is derived from an EMBL/GenBank/DDBJ whole genome shotgun (WGS) entry which is preliminary data.</text>
</comment>
<reference evidence="7 8" key="1">
    <citation type="journal article" date="2019" name="Commun. Biol.">
        <title>The bagworm genome reveals a unique fibroin gene that provides high tensile strength.</title>
        <authorList>
            <person name="Kono N."/>
            <person name="Nakamura H."/>
            <person name="Ohtoshi R."/>
            <person name="Tomita M."/>
            <person name="Numata K."/>
            <person name="Arakawa K."/>
        </authorList>
    </citation>
    <scope>NUCLEOTIDE SEQUENCE [LARGE SCALE GENOMIC DNA]</scope>
</reference>
<keyword evidence="4 5" id="KW-0472">Membrane</keyword>
<evidence type="ECO:0000256" key="5">
    <source>
        <dbReference type="SAM" id="Phobius"/>
    </source>
</evidence>
<evidence type="ECO:0000259" key="6">
    <source>
        <dbReference type="Pfam" id="PF00916"/>
    </source>
</evidence>
<evidence type="ECO:0000313" key="8">
    <source>
        <dbReference type="Proteomes" id="UP000299102"/>
    </source>
</evidence>
<keyword evidence="2 5" id="KW-0812">Transmembrane</keyword>
<feature type="domain" description="SLC26A/SulP transporter" evidence="6">
    <location>
        <begin position="360"/>
        <end position="557"/>
    </location>
</feature>
<evidence type="ECO:0000256" key="1">
    <source>
        <dbReference type="ARBA" id="ARBA00004141"/>
    </source>
</evidence>
<feature type="transmembrane region" description="Helical" evidence="5">
    <location>
        <begin position="553"/>
        <end position="575"/>
    </location>
</feature>
<comment type="subcellular location">
    <subcellularLocation>
        <location evidence="1">Membrane</location>
        <topology evidence="1">Multi-pass membrane protein</topology>
    </subcellularLocation>
</comment>
<dbReference type="GO" id="GO:0055085">
    <property type="term" value="P:transmembrane transport"/>
    <property type="evidence" value="ECO:0007669"/>
    <property type="project" value="InterPro"/>
</dbReference>
<evidence type="ECO:0000256" key="2">
    <source>
        <dbReference type="ARBA" id="ARBA00022692"/>
    </source>
</evidence>
<feature type="transmembrane region" description="Helical" evidence="5">
    <location>
        <begin position="249"/>
        <end position="271"/>
    </location>
</feature>
<sequence>MRLFSDTDPALDFDFELALESDRDFAFDLDPAKSNAEMSRWRKTTVFIASLDVEINVDVPGALLQREQKPNKLLSLIVITSSKAKLLTTEPQLLRYELRLADKQLMTHSKCRLLDVDCSDRQVQGKPDCWRGDACRGDGLPRCTKGLQVGRYAMTMCTTAGPGCRNQQRPNGVFSGFFKKFAIDYCSVKSWKRRLPVVTWFPNYSIGFLIRDVIAGITVGLTSIPQGLAYALIAGLPPQYGLYSSLFPGLVYMVLGSCKDVIIGPTAILALLVSKYVTYSADFAILVSFLSGSIILLLGLLNLGFLLDFISKPVICGFTAAAALQIAASQLKALFRNIPIPDREDNNSLWNKVLLNSAVFIVRARNAVVVAGGAILACLLQTYSVEPFALIGQIKGGLPSFGPPPFSTVVGNQTYQFPDMLRVLGPEMAVLPLVAVFETVAIAKAFSLGARVDTTQELVALGASNMLGSFCRSMPAAGSFTRTALNHASGVATPAGGLFKGMLVLLALTEFASGFRYIPRAALAAVIIVAMSSLLRVDVILHLWRHNKSEFCVYALTLLTGLTAGLEYGILAGVLGDVVRMLYRAARPPCHIEFFKIGNHSCASVVLVGNLFYCGAEYASDYILGQVNLYSVVVLDGRHLHSIDIDVAEELVAMILDLENKGKRVLLWRFTQRFQNILENLKPCLTGNFINTSTIDESILKRSSVQQLGIHFMSVRAQPPVELVLTK</sequence>
<feature type="transmembrane region" description="Helical" evidence="5">
    <location>
        <begin position="521"/>
        <end position="541"/>
    </location>
</feature>
<evidence type="ECO:0000256" key="4">
    <source>
        <dbReference type="ARBA" id="ARBA00023136"/>
    </source>
</evidence>
<feature type="domain" description="SLC26A/SulP transporter" evidence="6">
    <location>
        <begin position="209"/>
        <end position="343"/>
    </location>
</feature>
<feature type="transmembrane region" description="Helical" evidence="5">
    <location>
        <begin position="283"/>
        <end position="303"/>
    </location>
</feature>
<evidence type="ECO:0000256" key="3">
    <source>
        <dbReference type="ARBA" id="ARBA00022989"/>
    </source>
</evidence>
<feature type="transmembrane region" description="Helical" evidence="5">
    <location>
        <begin position="213"/>
        <end position="237"/>
    </location>
</feature>
<dbReference type="OrthoDB" id="288203at2759"/>
<keyword evidence="8" id="KW-1185">Reference proteome</keyword>
<dbReference type="EMBL" id="BGZK01001642">
    <property type="protein sequence ID" value="GBP83829.1"/>
    <property type="molecule type" value="Genomic_DNA"/>
</dbReference>
<accession>A0A4C1ZA91</accession>
<dbReference type="GO" id="GO:0016020">
    <property type="term" value="C:membrane"/>
    <property type="evidence" value="ECO:0007669"/>
    <property type="project" value="UniProtKB-SubCell"/>
</dbReference>
<evidence type="ECO:0000313" key="7">
    <source>
        <dbReference type="EMBL" id="GBP83829.1"/>
    </source>
</evidence>